<name>B8KT10_9GAMM</name>
<dbReference type="OrthoDB" id="5984490at2"/>
<sequence length="248" mass="27592">MMSSHQLFEVLVAIHITSGSIGLLSFWVPVVGRKGAMTHRRFGKLFIITMLITGTVAVGIALTTLSDPVGTHPHLSTHPIFSDSAIISGIFGWMMLYLAVLTINLSWHGWLVIRHRREPQMNRAWHNLLSQLVLTLVAINCAWQGWLIEQPLMIGISMVGFATVATNLWYLYRIPQTPVNRLREHIKALVGAGISVYTAFFAFGAVRLMPELALTPALWAVPLVVGLTLIFYHRWSVAQQFARSGKAA</sequence>
<gene>
    <name evidence="2" type="ORF">NOR51B_1592</name>
</gene>
<keyword evidence="1" id="KW-1133">Transmembrane helix</keyword>
<evidence type="ECO:0000313" key="2">
    <source>
        <dbReference type="EMBL" id="EED35645.1"/>
    </source>
</evidence>
<keyword evidence="1" id="KW-0472">Membrane</keyword>
<dbReference type="EMBL" id="DS999411">
    <property type="protein sequence ID" value="EED35645.1"/>
    <property type="molecule type" value="Genomic_DNA"/>
</dbReference>
<dbReference type="RefSeq" id="WP_009020391.1">
    <property type="nucleotide sequence ID" value="NZ_DS999411.1"/>
</dbReference>
<evidence type="ECO:0000256" key="1">
    <source>
        <dbReference type="SAM" id="Phobius"/>
    </source>
</evidence>
<dbReference type="eggNOG" id="ENOG5031FWB">
    <property type="taxonomic scope" value="Bacteria"/>
</dbReference>
<feature type="transmembrane region" description="Helical" evidence="1">
    <location>
        <begin position="12"/>
        <end position="30"/>
    </location>
</feature>
<dbReference type="HOGENOM" id="CLU_102900_0_0_6"/>
<proteinExistence type="predicted"/>
<dbReference type="AlphaFoldDB" id="B8KT10"/>
<accession>B8KT10</accession>
<evidence type="ECO:0008006" key="4">
    <source>
        <dbReference type="Google" id="ProtNLM"/>
    </source>
</evidence>
<dbReference type="STRING" id="565045.NOR51B_1592"/>
<keyword evidence="3" id="KW-1185">Reference proteome</keyword>
<organism evidence="2 3">
    <name type="scientific">Luminiphilus syltensis NOR5-1B</name>
    <dbReference type="NCBI Taxonomy" id="565045"/>
    <lineage>
        <taxon>Bacteria</taxon>
        <taxon>Pseudomonadati</taxon>
        <taxon>Pseudomonadota</taxon>
        <taxon>Gammaproteobacteria</taxon>
        <taxon>Cellvibrionales</taxon>
        <taxon>Halieaceae</taxon>
        <taxon>Luminiphilus</taxon>
    </lineage>
</organism>
<feature type="transmembrane region" description="Helical" evidence="1">
    <location>
        <begin position="186"/>
        <end position="206"/>
    </location>
</feature>
<feature type="transmembrane region" description="Helical" evidence="1">
    <location>
        <begin position="42"/>
        <end position="65"/>
    </location>
</feature>
<feature type="transmembrane region" description="Helical" evidence="1">
    <location>
        <begin position="85"/>
        <end position="107"/>
    </location>
</feature>
<evidence type="ECO:0000313" key="3">
    <source>
        <dbReference type="Proteomes" id="UP000004699"/>
    </source>
</evidence>
<dbReference type="Proteomes" id="UP000004699">
    <property type="component" value="Unassembled WGS sequence"/>
</dbReference>
<protein>
    <recommendedName>
        <fullName evidence="4">DUF2306 domain-containing protein</fullName>
    </recommendedName>
</protein>
<feature type="transmembrane region" description="Helical" evidence="1">
    <location>
        <begin position="128"/>
        <end position="146"/>
    </location>
</feature>
<feature type="transmembrane region" description="Helical" evidence="1">
    <location>
        <begin position="152"/>
        <end position="174"/>
    </location>
</feature>
<keyword evidence="1" id="KW-0812">Transmembrane</keyword>
<reference evidence="3" key="1">
    <citation type="journal article" date="2013" name="BMC Microbiol.">
        <title>Taxonomy and evolution of bacteriochlorophyll a-containing members of the OM60/NOR5 clade of marine gammaproteobacteria: description of Luminiphilus syltensis gen. nov., sp. nov., reclassification of Haliea rubra as Pseudohaliea rubra gen. nov., comb. nov., and emendation of Chromatocurvus halotolerans.</title>
        <authorList>
            <person name="Spring S."/>
            <person name="Riedel T."/>
            <person name="Sproer C."/>
            <person name="Yan S."/>
            <person name="Harder J."/>
            <person name="Fuchs B.M."/>
        </authorList>
    </citation>
    <scope>NUCLEOTIDE SEQUENCE [LARGE SCALE GENOMIC DNA]</scope>
    <source>
        <strain evidence="3">NOR51-B</strain>
    </source>
</reference>
<feature type="transmembrane region" description="Helical" evidence="1">
    <location>
        <begin position="212"/>
        <end position="232"/>
    </location>
</feature>